<protein>
    <submittedName>
        <fullName evidence="1">Uncharacterized protein</fullName>
    </submittedName>
</protein>
<name>A0AA35K7E2_9SAUR</name>
<evidence type="ECO:0000313" key="1">
    <source>
        <dbReference type="EMBL" id="CAI5773121.1"/>
    </source>
</evidence>
<accession>A0AA35K7E2</accession>
<proteinExistence type="predicted"/>
<evidence type="ECO:0000313" key="2">
    <source>
        <dbReference type="Proteomes" id="UP001178461"/>
    </source>
</evidence>
<dbReference type="AlphaFoldDB" id="A0AA35K7E2"/>
<organism evidence="1 2">
    <name type="scientific">Podarcis lilfordi</name>
    <name type="common">Lilford's wall lizard</name>
    <dbReference type="NCBI Taxonomy" id="74358"/>
    <lineage>
        <taxon>Eukaryota</taxon>
        <taxon>Metazoa</taxon>
        <taxon>Chordata</taxon>
        <taxon>Craniata</taxon>
        <taxon>Vertebrata</taxon>
        <taxon>Euteleostomi</taxon>
        <taxon>Lepidosauria</taxon>
        <taxon>Squamata</taxon>
        <taxon>Bifurcata</taxon>
        <taxon>Unidentata</taxon>
        <taxon>Episquamata</taxon>
        <taxon>Laterata</taxon>
        <taxon>Lacertibaenia</taxon>
        <taxon>Lacertidae</taxon>
        <taxon>Podarcis</taxon>
    </lineage>
</organism>
<keyword evidence="2" id="KW-1185">Reference proteome</keyword>
<gene>
    <name evidence="1" type="ORF">PODLI_1B040222</name>
</gene>
<dbReference type="Proteomes" id="UP001178461">
    <property type="component" value="Chromosome 4"/>
</dbReference>
<sequence length="153" mass="16291">MTAALAQVRARANCAPAPPYSPFAYLRPHAAPPLPLPQLLLRLHGLLQKKERRLSIRETSATCPRLPARSSPGSCEALFIGSQCLREKPSRKDSGDWPADASLESAGARLAPGSCCSAHARSVEAAARLWQSLGLAGLGRRESKGCVRTPGRS</sequence>
<reference evidence="1" key="1">
    <citation type="submission" date="2022-12" db="EMBL/GenBank/DDBJ databases">
        <authorList>
            <person name="Alioto T."/>
            <person name="Alioto T."/>
            <person name="Gomez Garrido J."/>
        </authorList>
    </citation>
    <scope>NUCLEOTIDE SEQUENCE</scope>
</reference>
<dbReference type="EMBL" id="OX395129">
    <property type="protein sequence ID" value="CAI5773121.1"/>
    <property type="molecule type" value="Genomic_DNA"/>
</dbReference>